<dbReference type="InParanoid" id="A0A423Q015"/>
<sequence>MSDDEDIQAERLAIRKRAMNLLARQTKQPANGALFCS</sequence>
<comment type="caution">
    <text evidence="1">The sequence shown here is derived from an EMBL/GenBank/DDBJ whole genome shotgun (WGS) entry which is preliminary data.</text>
</comment>
<evidence type="ECO:0000313" key="2">
    <source>
        <dbReference type="Proteomes" id="UP000285310"/>
    </source>
</evidence>
<organism evidence="1 2">
    <name type="scientific">Salinisphaera japonica YTM-1</name>
    <dbReference type="NCBI Taxonomy" id="1209778"/>
    <lineage>
        <taxon>Bacteria</taxon>
        <taxon>Pseudomonadati</taxon>
        <taxon>Pseudomonadota</taxon>
        <taxon>Gammaproteobacteria</taxon>
        <taxon>Salinisphaerales</taxon>
        <taxon>Salinisphaeraceae</taxon>
        <taxon>Salinisphaera</taxon>
    </lineage>
</organism>
<accession>A0A423Q015</accession>
<reference evidence="1 2" key="1">
    <citation type="submission" date="2013-10" db="EMBL/GenBank/DDBJ databases">
        <title>Salinisphaera japonica YTM-1 Genome Sequencing.</title>
        <authorList>
            <person name="Lai Q."/>
            <person name="Li C."/>
            <person name="Shao Z."/>
        </authorList>
    </citation>
    <scope>NUCLEOTIDE SEQUENCE [LARGE SCALE GENOMIC DNA]</scope>
    <source>
        <strain evidence="1 2">YTM-1</strain>
    </source>
</reference>
<protein>
    <submittedName>
        <fullName evidence="1">Uncharacterized protein</fullName>
    </submittedName>
</protein>
<dbReference type="EMBL" id="AYKG01000006">
    <property type="protein sequence ID" value="ROO31344.1"/>
    <property type="molecule type" value="Genomic_DNA"/>
</dbReference>
<evidence type="ECO:0000313" key="1">
    <source>
        <dbReference type="EMBL" id="ROO31344.1"/>
    </source>
</evidence>
<dbReference type="Proteomes" id="UP000285310">
    <property type="component" value="Unassembled WGS sequence"/>
</dbReference>
<proteinExistence type="predicted"/>
<name>A0A423Q015_9GAMM</name>
<keyword evidence="2" id="KW-1185">Reference proteome</keyword>
<dbReference type="AlphaFoldDB" id="A0A423Q015"/>
<gene>
    <name evidence="1" type="ORF">SAJA_03295</name>
</gene>